<feature type="chain" id="PRO_5042084902" evidence="2">
    <location>
        <begin position="20"/>
        <end position="186"/>
    </location>
</feature>
<dbReference type="AlphaFoldDB" id="A0AAF3EZZ0"/>
<accession>A0AAF3EZZ0</accession>
<evidence type="ECO:0000313" key="4">
    <source>
        <dbReference type="WBParaSite" id="MBELARI_LOCUS19824"/>
    </source>
</evidence>
<dbReference type="WBParaSite" id="MBELARI_LOCUS19824">
    <property type="protein sequence ID" value="MBELARI_LOCUS19824"/>
    <property type="gene ID" value="MBELARI_LOCUS19824"/>
</dbReference>
<keyword evidence="2" id="KW-0732">Signal</keyword>
<reference evidence="4" key="1">
    <citation type="submission" date="2024-02" db="UniProtKB">
        <authorList>
            <consortium name="WormBaseParasite"/>
        </authorList>
    </citation>
    <scope>IDENTIFICATION</scope>
</reference>
<evidence type="ECO:0000313" key="3">
    <source>
        <dbReference type="Proteomes" id="UP000887575"/>
    </source>
</evidence>
<sequence length="186" mass="21059">MNLPLAFLVVLVCSVSGAARRWLDCMDKEEGTEIDSEMSPFVYTCVKNNPTFSGCRILNKKTLKPEVIKPNNIGLVFGKDYQYIGFVKECIEDEENVYTKTLGCWVKGDDEKDVKEFKVGSTEKINIVEWGVKRTFNVECFYDKIDEKICLEVREIKGEDLVMPANSSESSSPSPGPNYQDDLNDN</sequence>
<evidence type="ECO:0000256" key="2">
    <source>
        <dbReference type="SAM" id="SignalP"/>
    </source>
</evidence>
<name>A0AAF3EZZ0_9BILA</name>
<evidence type="ECO:0000256" key="1">
    <source>
        <dbReference type="SAM" id="MobiDB-lite"/>
    </source>
</evidence>
<keyword evidence="3" id="KW-1185">Reference proteome</keyword>
<feature type="region of interest" description="Disordered" evidence="1">
    <location>
        <begin position="163"/>
        <end position="186"/>
    </location>
</feature>
<protein>
    <submittedName>
        <fullName evidence="4">Uncharacterized protein</fullName>
    </submittedName>
</protein>
<feature type="signal peptide" evidence="2">
    <location>
        <begin position="1"/>
        <end position="19"/>
    </location>
</feature>
<organism evidence="3 4">
    <name type="scientific">Mesorhabditis belari</name>
    <dbReference type="NCBI Taxonomy" id="2138241"/>
    <lineage>
        <taxon>Eukaryota</taxon>
        <taxon>Metazoa</taxon>
        <taxon>Ecdysozoa</taxon>
        <taxon>Nematoda</taxon>
        <taxon>Chromadorea</taxon>
        <taxon>Rhabditida</taxon>
        <taxon>Rhabditina</taxon>
        <taxon>Rhabditomorpha</taxon>
        <taxon>Rhabditoidea</taxon>
        <taxon>Rhabditidae</taxon>
        <taxon>Mesorhabditinae</taxon>
        <taxon>Mesorhabditis</taxon>
    </lineage>
</organism>
<proteinExistence type="predicted"/>
<dbReference type="Proteomes" id="UP000887575">
    <property type="component" value="Unassembled WGS sequence"/>
</dbReference>